<evidence type="ECO:0000256" key="2">
    <source>
        <dbReference type="ARBA" id="ARBA00022598"/>
    </source>
</evidence>
<dbReference type="GO" id="GO:0005524">
    <property type="term" value="F:ATP binding"/>
    <property type="evidence" value="ECO:0007669"/>
    <property type="project" value="UniProtKB-KW"/>
</dbReference>
<dbReference type="InParanoid" id="H3CFC9"/>
<dbReference type="SUPFAM" id="SSF56801">
    <property type="entry name" value="Acetyl-CoA synthetase-like"/>
    <property type="match status" value="1"/>
</dbReference>
<accession>H3CFC9</accession>
<dbReference type="GO" id="GO:0016020">
    <property type="term" value="C:membrane"/>
    <property type="evidence" value="ECO:0007669"/>
    <property type="project" value="TreeGrafter"/>
</dbReference>
<keyword evidence="5" id="KW-0067">ATP-binding</keyword>
<evidence type="ECO:0000259" key="8">
    <source>
        <dbReference type="Pfam" id="PF00501"/>
    </source>
</evidence>
<reference evidence="9" key="3">
    <citation type="submission" date="2025-09" db="UniProtKB">
        <authorList>
            <consortium name="Ensembl"/>
        </authorList>
    </citation>
    <scope>IDENTIFICATION</scope>
</reference>
<comment type="catalytic activity">
    <reaction evidence="6">
        <text>a long-chain fatty acid + ATP + CoA = a long-chain fatty acyl-CoA + AMP + diphosphate</text>
        <dbReference type="Rhea" id="RHEA:15421"/>
        <dbReference type="ChEBI" id="CHEBI:30616"/>
        <dbReference type="ChEBI" id="CHEBI:33019"/>
        <dbReference type="ChEBI" id="CHEBI:57287"/>
        <dbReference type="ChEBI" id="CHEBI:57560"/>
        <dbReference type="ChEBI" id="CHEBI:83139"/>
        <dbReference type="ChEBI" id="CHEBI:456215"/>
        <dbReference type="EC" id="6.2.1.3"/>
    </reaction>
    <physiologicalReaction direction="left-to-right" evidence="6">
        <dbReference type="Rhea" id="RHEA:15422"/>
    </physiologicalReaction>
</comment>
<keyword evidence="4" id="KW-0443">Lipid metabolism</keyword>
<dbReference type="GO" id="GO:0005783">
    <property type="term" value="C:endoplasmic reticulum"/>
    <property type="evidence" value="ECO:0007669"/>
    <property type="project" value="TreeGrafter"/>
</dbReference>
<evidence type="ECO:0000256" key="3">
    <source>
        <dbReference type="ARBA" id="ARBA00022741"/>
    </source>
</evidence>
<dbReference type="OMA" id="HETPRTI"/>
<dbReference type="GO" id="GO:0004467">
    <property type="term" value="F:long-chain fatty acid-CoA ligase activity"/>
    <property type="evidence" value="ECO:0007669"/>
    <property type="project" value="UniProtKB-EC"/>
</dbReference>
<dbReference type="EC" id="6.2.1.3" evidence="7"/>
<keyword evidence="1" id="KW-0963">Cytoplasm</keyword>
<dbReference type="Pfam" id="PF00501">
    <property type="entry name" value="AMP-binding"/>
    <property type="match status" value="1"/>
</dbReference>
<dbReference type="GeneTree" id="ENSGT00940000155332"/>
<evidence type="ECO:0000313" key="9">
    <source>
        <dbReference type="Ensembl" id="ENSTNIP00000006953.1"/>
    </source>
</evidence>
<reference evidence="9" key="2">
    <citation type="submission" date="2025-08" db="UniProtKB">
        <authorList>
            <consortium name="Ensembl"/>
        </authorList>
    </citation>
    <scope>IDENTIFICATION</scope>
</reference>
<keyword evidence="3" id="KW-0547">Nucleotide-binding</keyword>
<reference evidence="10" key="1">
    <citation type="journal article" date="2004" name="Nature">
        <title>Genome duplication in the teleost fish Tetraodon nigroviridis reveals the early vertebrate proto-karyotype.</title>
        <authorList>
            <person name="Jaillon O."/>
            <person name="Aury J.-M."/>
            <person name="Brunet F."/>
            <person name="Petit J.-L."/>
            <person name="Stange-Thomann N."/>
            <person name="Mauceli E."/>
            <person name="Bouneau L."/>
            <person name="Fischer C."/>
            <person name="Ozouf-Costaz C."/>
            <person name="Bernot A."/>
            <person name="Nicaud S."/>
            <person name="Jaffe D."/>
            <person name="Fisher S."/>
            <person name="Lutfalla G."/>
            <person name="Dossat C."/>
            <person name="Segurens B."/>
            <person name="Dasilva C."/>
            <person name="Salanoubat M."/>
            <person name="Levy M."/>
            <person name="Boudet N."/>
            <person name="Castellano S."/>
            <person name="Anthouard V."/>
            <person name="Jubin C."/>
            <person name="Castelli V."/>
            <person name="Katinka M."/>
            <person name="Vacherie B."/>
            <person name="Biemont C."/>
            <person name="Skalli Z."/>
            <person name="Cattolico L."/>
            <person name="Poulain J."/>
            <person name="De Berardinis V."/>
            <person name="Cruaud C."/>
            <person name="Duprat S."/>
            <person name="Brottier P."/>
            <person name="Coutanceau J.-P."/>
            <person name="Gouzy J."/>
            <person name="Parra G."/>
            <person name="Lardier G."/>
            <person name="Chapple C."/>
            <person name="McKernan K.J."/>
            <person name="McEwan P."/>
            <person name="Bosak S."/>
            <person name="Kellis M."/>
            <person name="Volff J.-N."/>
            <person name="Guigo R."/>
            <person name="Zody M.C."/>
            <person name="Mesirov J."/>
            <person name="Lindblad-Toh K."/>
            <person name="Birren B."/>
            <person name="Nusbaum C."/>
            <person name="Kahn D."/>
            <person name="Robinson-Rechavi M."/>
            <person name="Laudet V."/>
            <person name="Schachter V."/>
            <person name="Quetier F."/>
            <person name="Saurin W."/>
            <person name="Scarpelli C."/>
            <person name="Wincker P."/>
            <person name="Lander E.S."/>
            <person name="Weissenbach J."/>
            <person name="Roest Crollius H."/>
        </authorList>
    </citation>
    <scope>NUCLEOTIDE SEQUENCE [LARGE SCALE GENOMIC DNA]</scope>
</reference>
<evidence type="ECO:0000256" key="5">
    <source>
        <dbReference type="ARBA" id="ARBA00022840"/>
    </source>
</evidence>
<dbReference type="PANTHER" id="PTHR43272">
    <property type="entry name" value="LONG-CHAIN-FATTY-ACID--COA LIGASE"/>
    <property type="match status" value="1"/>
</dbReference>
<proteinExistence type="predicted"/>
<dbReference type="STRING" id="99883.ENSTNIP00000006953"/>
<dbReference type="Ensembl" id="ENSTNIT00000007107.1">
    <property type="protein sequence ID" value="ENSTNIP00000006953.1"/>
    <property type="gene ID" value="ENSTNIG00000004323.1"/>
</dbReference>
<sequence>RPSSLPVAAEAELPLWTTRGDAEVKLRMEDSGLGAEPPQTVHQAFVSTVERFGEQAALSWRDGEQRRSLSYREYYQACRTAAKSFLKLGLQRCHGVGILGFNSAEWFIADIGTILAGGFAVGIYTTNSPEACQYV</sequence>
<dbReference type="HOGENOM" id="CLU_1820190_0_0_1"/>
<evidence type="ECO:0000256" key="7">
    <source>
        <dbReference type="ARBA" id="ARBA00026121"/>
    </source>
</evidence>
<dbReference type="InterPro" id="IPR042099">
    <property type="entry name" value="ANL_N_sf"/>
</dbReference>
<keyword evidence="4" id="KW-0276">Fatty acid metabolism</keyword>
<dbReference type="Gene3D" id="3.40.50.12780">
    <property type="entry name" value="N-terminal domain of ligase-like"/>
    <property type="match status" value="1"/>
</dbReference>
<keyword evidence="2" id="KW-0436">Ligase</keyword>
<evidence type="ECO:0000256" key="4">
    <source>
        <dbReference type="ARBA" id="ARBA00022832"/>
    </source>
</evidence>
<organism evidence="9 10">
    <name type="scientific">Tetraodon nigroviridis</name>
    <name type="common">Spotted green pufferfish</name>
    <name type="synonym">Chelonodon nigroviridis</name>
    <dbReference type="NCBI Taxonomy" id="99883"/>
    <lineage>
        <taxon>Eukaryota</taxon>
        <taxon>Metazoa</taxon>
        <taxon>Chordata</taxon>
        <taxon>Craniata</taxon>
        <taxon>Vertebrata</taxon>
        <taxon>Euteleostomi</taxon>
        <taxon>Actinopterygii</taxon>
        <taxon>Neopterygii</taxon>
        <taxon>Teleostei</taxon>
        <taxon>Neoteleostei</taxon>
        <taxon>Acanthomorphata</taxon>
        <taxon>Eupercaria</taxon>
        <taxon>Tetraodontiformes</taxon>
        <taxon>Tetradontoidea</taxon>
        <taxon>Tetraodontidae</taxon>
        <taxon>Tetraodon</taxon>
    </lineage>
</organism>
<dbReference type="InterPro" id="IPR000873">
    <property type="entry name" value="AMP-dep_synth/lig_dom"/>
</dbReference>
<feature type="domain" description="AMP-dependent synthetase/ligase" evidence="8">
    <location>
        <begin position="48"/>
        <end position="135"/>
    </location>
</feature>
<dbReference type="Proteomes" id="UP000007303">
    <property type="component" value="Unassembled WGS sequence"/>
</dbReference>
<protein>
    <recommendedName>
        <fullName evidence="7">long-chain-fatty-acid--CoA ligase</fullName>
        <ecNumber evidence="7">6.2.1.3</ecNumber>
    </recommendedName>
</protein>
<keyword evidence="10" id="KW-1185">Reference proteome</keyword>
<dbReference type="PANTHER" id="PTHR43272:SF101">
    <property type="entry name" value="ACYL-COA SYNTHETASE BUBBLEGUM FAMILY MEMBER 2-RELATED"/>
    <property type="match status" value="1"/>
</dbReference>
<evidence type="ECO:0000256" key="6">
    <source>
        <dbReference type="ARBA" id="ARBA00024484"/>
    </source>
</evidence>
<evidence type="ECO:0000256" key="1">
    <source>
        <dbReference type="ARBA" id="ARBA00022490"/>
    </source>
</evidence>
<dbReference type="AlphaFoldDB" id="H3CFC9"/>
<evidence type="ECO:0000313" key="10">
    <source>
        <dbReference type="Proteomes" id="UP000007303"/>
    </source>
</evidence>
<name>H3CFC9_TETNG</name>